<dbReference type="Proteomes" id="UP000735326">
    <property type="component" value="Unassembled WGS sequence"/>
</dbReference>
<evidence type="ECO:0000313" key="4">
    <source>
        <dbReference type="Proteomes" id="UP000288507"/>
    </source>
</evidence>
<protein>
    <recommendedName>
        <fullName evidence="5">Periplasmic protein</fullName>
    </recommendedName>
</protein>
<accession>A0A431C603</accession>
<proteinExistence type="predicted"/>
<dbReference type="EMBL" id="PRBV01000001">
    <property type="protein sequence ID" value="RTJ80996.1"/>
    <property type="molecule type" value="Genomic_DNA"/>
</dbReference>
<evidence type="ECO:0000256" key="1">
    <source>
        <dbReference type="SAM" id="SignalP"/>
    </source>
</evidence>
<dbReference type="AlphaFoldDB" id="A0A431C603"/>
<sequence>MKSNHKLKICLFILFGISNSLYAQNTSTEDFFYQRGYENGFSSGYEQGVKEAFLAAKDMLKNYQNELKAYEIGKYLIKNQNLTYPQVWQEIDDNGLVKLRVLPSKIEKEINIDELFAKYASIPQIKPNINQNLELNINEKNSVQLSYRDSNINKMPQKVSQLANKKTLSVEKNSRNLDILKKANVVFSDEGTSYQVLFFTNTEKQNFCEEFQICK</sequence>
<reference evidence="2" key="2">
    <citation type="submission" date="2021-02" db="EMBL/GenBank/DDBJ databases">
        <authorList>
            <consortium name="PulseNet: The National Subtyping Network for Foodborne Disease Surveillance"/>
        </authorList>
    </citation>
    <scope>NUCLEOTIDE SEQUENCE</scope>
    <source>
        <strain evidence="2">PNUSAC020384</strain>
    </source>
</reference>
<dbReference type="EMBL" id="AAYVUT010000015">
    <property type="protein sequence ID" value="EHB2512567.1"/>
    <property type="molecule type" value="Genomic_DNA"/>
</dbReference>
<comment type="caution">
    <text evidence="3">The sequence shown here is derived from an EMBL/GenBank/DDBJ whole genome shotgun (WGS) entry which is preliminary data.</text>
</comment>
<evidence type="ECO:0000313" key="3">
    <source>
        <dbReference type="EMBL" id="RTJ80996.1"/>
    </source>
</evidence>
<evidence type="ECO:0000313" key="2">
    <source>
        <dbReference type="EMBL" id="EHB2512567.1"/>
    </source>
</evidence>
<dbReference type="RefSeq" id="WP_070273902.1">
    <property type="nucleotide sequence ID" value="NZ_MJYS01000077.1"/>
</dbReference>
<reference evidence="3 4" key="1">
    <citation type="journal article" date="2019" name="Appl. Environ. Microbiol.">
        <title>Population genetics and characterization of Campylobacter jejuni isolates in western jackdaws and game birds in Finland.</title>
        <authorList>
            <person name="Kovanen S."/>
            <person name="Rossi M."/>
            <person name="Pohja-Mykra M."/>
            <person name="Nieminen T."/>
            <person name="Raunio-Saarnisto M."/>
            <person name="Sauvala M."/>
            <person name="Fredriksson-Ahomaa M."/>
            <person name="Hanninen M.L."/>
            <person name="Kivisto R."/>
        </authorList>
    </citation>
    <scope>NUCLEOTIDE SEQUENCE [LARGE SCALE GENOMIC DNA]</scope>
    <source>
        <strain evidence="3 4">CB313</strain>
    </source>
</reference>
<gene>
    <name evidence="3" type="ORF">C3H57_01380</name>
    <name evidence="2" type="ORF">JYC20_001766</name>
</gene>
<keyword evidence="1" id="KW-0732">Signal</keyword>
<name>A0A431C603_CAMJU</name>
<feature type="signal peptide" evidence="1">
    <location>
        <begin position="1"/>
        <end position="23"/>
    </location>
</feature>
<feature type="chain" id="PRO_5044085825" description="Periplasmic protein" evidence="1">
    <location>
        <begin position="24"/>
        <end position="215"/>
    </location>
</feature>
<evidence type="ECO:0008006" key="5">
    <source>
        <dbReference type="Google" id="ProtNLM"/>
    </source>
</evidence>
<dbReference type="Proteomes" id="UP000288507">
    <property type="component" value="Unassembled WGS sequence"/>
</dbReference>
<organism evidence="3 4">
    <name type="scientific">Campylobacter jejuni</name>
    <dbReference type="NCBI Taxonomy" id="197"/>
    <lineage>
        <taxon>Bacteria</taxon>
        <taxon>Pseudomonadati</taxon>
        <taxon>Campylobacterota</taxon>
        <taxon>Epsilonproteobacteria</taxon>
        <taxon>Campylobacterales</taxon>
        <taxon>Campylobacteraceae</taxon>
        <taxon>Campylobacter</taxon>
    </lineage>
</organism>